<dbReference type="EMBL" id="ASGP02000004">
    <property type="protein sequence ID" value="KAH9511439.1"/>
    <property type="molecule type" value="Genomic_DNA"/>
</dbReference>
<dbReference type="AlphaFoldDB" id="A0A922HVW4"/>
<proteinExistence type="predicted"/>
<organism evidence="1 2">
    <name type="scientific">Dermatophagoides farinae</name>
    <name type="common">American house dust mite</name>
    <dbReference type="NCBI Taxonomy" id="6954"/>
    <lineage>
        <taxon>Eukaryota</taxon>
        <taxon>Metazoa</taxon>
        <taxon>Ecdysozoa</taxon>
        <taxon>Arthropoda</taxon>
        <taxon>Chelicerata</taxon>
        <taxon>Arachnida</taxon>
        <taxon>Acari</taxon>
        <taxon>Acariformes</taxon>
        <taxon>Sarcoptiformes</taxon>
        <taxon>Astigmata</taxon>
        <taxon>Psoroptidia</taxon>
        <taxon>Analgoidea</taxon>
        <taxon>Pyroglyphidae</taxon>
        <taxon>Dermatophagoidinae</taxon>
        <taxon>Dermatophagoides</taxon>
    </lineage>
</organism>
<evidence type="ECO:0000313" key="1">
    <source>
        <dbReference type="EMBL" id="KAH9511439.1"/>
    </source>
</evidence>
<reference evidence="1" key="1">
    <citation type="submission" date="2013-05" db="EMBL/GenBank/DDBJ databases">
        <authorList>
            <person name="Yim A.K.Y."/>
            <person name="Chan T.F."/>
            <person name="Ji K.M."/>
            <person name="Liu X.Y."/>
            <person name="Zhou J.W."/>
            <person name="Li R.Q."/>
            <person name="Yang K.Y."/>
            <person name="Li J."/>
            <person name="Li M."/>
            <person name="Law P.T.W."/>
            <person name="Wu Y.L."/>
            <person name="Cai Z.L."/>
            <person name="Qin H."/>
            <person name="Bao Y."/>
            <person name="Leung R.K.K."/>
            <person name="Ng P.K.S."/>
            <person name="Zou J."/>
            <person name="Zhong X.J."/>
            <person name="Ran P.X."/>
            <person name="Zhong N.S."/>
            <person name="Liu Z.G."/>
            <person name="Tsui S.K.W."/>
        </authorList>
    </citation>
    <scope>NUCLEOTIDE SEQUENCE</scope>
    <source>
        <strain evidence="1">Derf</strain>
        <tissue evidence="1">Whole organism</tissue>
    </source>
</reference>
<reference evidence="1" key="2">
    <citation type="journal article" date="2022" name="Res Sq">
        <title>Comparative Genomics Reveals Insights into the Divergent Evolution of Astigmatic Mites and Household Pest Adaptations.</title>
        <authorList>
            <person name="Xiong Q."/>
            <person name="Wan A.T.-Y."/>
            <person name="Liu X.-Y."/>
            <person name="Fung C.S.-H."/>
            <person name="Xiao X."/>
            <person name="Malainual N."/>
            <person name="Hou J."/>
            <person name="Wang L."/>
            <person name="Wang M."/>
            <person name="Yang K."/>
            <person name="Cui Y."/>
            <person name="Leung E."/>
            <person name="Nong W."/>
            <person name="Shin S.-K."/>
            <person name="Au S."/>
            <person name="Jeong K.Y."/>
            <person name="Chew F.T."/>
            <person name="Hui J."/>
            <person name="Leung T.F."/>
            <person name="Tungtrongchitr A."/>
            <person name="Zhong N."/>
            <person name="Liu Z."/>
            <person name="Tsui S."/>
        </authorList>
    </citation>
    <scope>NUCLEOTIDE SEQUENCE</scope>
    <source>
        <strain evidence="1">Derf</strain>
        <tissue evidence="1">Whole organism</tissue>
    </source>
</reference>
<accession>A0A922HVW4</accession>
<name>A0A922HVW4_DERFA</name>
<dbReference type="Proteomes" id="UP000790347">
    <property type="component" value="Unassembled WGS sequence"/>
</dbReference>
<comment type="caution">
    <text evidence="1">The sequence shown here is derived from an EMBL/GenBank/DDBJ whole genome shotgun (WGS) entry which is preliminary data.</text>
</comment>
<protein>
    <submittedName>
        <fullName evidence="1">Uncharacterized protein</fullName>
    </submittedName>
</protein>
<sequence>ILNYRLYADCYCYRCCRLLLILLFVGFVHGDFKLIILLSNNVEYCCFLIESVVLYGGYILPVFVQFDGTYVVAVDGTQ</sequence>
<gene>
    <name evidence="1" type="ORF">DERF_009901</name>
</gene>
<evidence type="ECO:0000313" key="2">
    <source>
        <dbReference type="Proteomes" id="UP000790347"/>
    </source>
</evidence>
<feature type="non-terminal residue" evidence="1">
    <location>
        <position position="78"/>
    </location>
</feature>
<keyword evidence="2" id="KW-1185">Reference proteome</keyword>